<evidence type="ECO:0000313" key="1">
    <source>
        <dbReference type="EMBL" id="KAG6966810.1"/>
    </source>
</evidence>
<feature type="non-terminal residue" evidence="1">
    <location>
        <position position="1"/>
    </location>
</feature>
<dbReference type="VEuPathDB" id="FungiDB:PC110_g4988"/>
<protein>
    <submittedName>
        <fullName evidence="1">Uncharacterized protein</fullName>
    </submittedName>
</protein>
<gene>
    <name evidence="1" type="ORF">JG687_00004659</name>
</gene>
<proteinExistence type="predicted"/>
<name>A0A8T1UQX1_9STRA</name>
<evidence type="ECO:0000313" key="2">
    <source>
        <dbReference type="Proteomes" id="UP000688947"/>
    </source>
</evidence>
<reference evidence="1" key="1">
    <citation type="submission" date="2021-01" db="EMBL/GenBank/DDBJ databases">
        <title>Phytophthora aleatoria, a newly-described species from Pinus radiata is distinct from Phytophthora cactorum isolates based on comparative genomics.</title>
        <authorList>
            <person name="Mcdougal R."/>
            <person name="Panda P."/>
            <person name="Williams N."/>
            <person name="Studholme D.J."/>
        </authorList>
    </citation>
    <scope>NUCLEOTIDE SEQUENCE</scope>
    <source>
        <strain evidence="1">NZFS 3830</strain>
    </source>
</reference>
<dbReference type="Proteomes" id="UP000688947">
    <property type="component" value="Unassembled WGS sequence"/>
</dbReference>
<comment type="caution">
    <text evidence="1">The sequence shown here is derived from an EMBL/GenBank/DDBJ whole genome shotgun (WGS) entry which is preliminary data.</text>
</comment>
<organism evidence="1 2">
    <name type="scientific">Phytophthora cactorum</name>
    <dbReference type="NCBI Taxonomy" id="29920"/>
    <lineage>
        <taxon>Eukaryota</taxon>
        <taxon>Sar</taxon>
        <taxon>Stramenopiles</taxon>
        <taxon>Oomycota</taxon>
        <taxon>Peronosporomycetes</taxon>
        <taxon>Peronosporales</taxon>
        <taxon>Peronosporaceae</taxon>
        <taxon>Phytophthora</taxon>
    </lineage>
</organism>
<sequence length="138" mass="15313">LPTGIGEQRGTAQSEDHCIQTTLSTVIASGTTILSQSGVITIQSVPVRWYNLIADHWSTNFANCWKKLGLLDYYTSEYADPGEGYDIRRRSRRCCLHASNMSVGEPLNPSEKNIVMEDPRTRTSVALIPILKTKLEAS</sequence>
<dbReference type="AlphaFoldDB" id="A0A8T1UQX1"/>
<dbReference type="EMBL" id="JAENGZ010000163">
    <property type="protein sequence ID" value="KAG6966810.1"/>
    <property type="molecule type" value="Genomic_DNA"/>
</dbReference>
<accession>A0A8T1UQX1</accession>